<dbReference type="Proteomes" id="UP000494203">
    <property type="component" value="Unassembled WGS sequence"/>
</dbReference>
<reference evidence="2 3" key="1">
    <citation type="submission" date="2020-04" db="EMBL/GenBank/DDBJ databases">
        <authorList>
            <person name="De Canck E."/>
        </authorList>
    </citation>
    <scope>NUCLEOTIDE SEQUENCE [LARGE SCALE GENOMIC DNA]</scope>
    <source>
        <strain evidence="2 3">LMG 26788</strain>
    </source>
</reference>
<sequence length="116" mass="12496">MSPQTCFQASPSAAPASPPTGPSLASVVVGLSASAVSRDIGTPLKAMVPAPSAPGGILLRLWRRYRQRRAHAVLRNLAEEMDPHMLADIGAPQWLVNQSTANRALTRRVGVEYLRW</sequence>
<name>A0A6S7EMC3_9BURK</name>
<dbReference type="RefSeq" id="WP_244957933.1">
    <property type="nucleotide sequence ID" value="NZ_CADIKZ010000023.1"/>
</dbReference>
<evidence type="ECO:0000256" key="1">
    <source>
        <dbReference type="SAM" id="MobiDB-lite"/>
    </source>
</evidence>
<evidence type="ECO:0000313" key="2">
    <source>
        <dbReference type="EMBL" id="CAB3918331.1"/>
    </source>
</evidence>
<accession>A0A6S7EMC3</accession>
<feature type="region of interest" description="Disordered" evidence="1">
    <location>
        <begin position="1"/>
        <end position="21"/>
    </location>
</feature>
<dbReference type="EMBL" id="CADIKZ010000023">
    <property type="protein sequence ID" value="CAB3918331.1"/>
    <property type="molecule type" value="Genomic_DNA"/>
</dbReference>
<organism evidence="2 3">
    <name type="scientific">Achromobacter pulmonis</name>
    <dbReference type="NCBI Taxonomy" id="1389932"/>
    <lineage>
        <taxon>Bacteria</taxon>
        <taxon>Pseudomonadati</taxon>
        <taxon>Pseudomonadota</taxon>
        <taxon>Betaproteobacteria</taxon>
        <taxon>Burkholderiales</taxon>
        <taxon>Alcaligenaceae</taxon>
        <taxon>Achromobacter</taxon>
    </lineage>
</organism>
<protein>
    <recommendedName>
        <fullName evidence="4">DUF1127 domain-containing protein</fullName>
    </recommendedName>
</protein>
<proteinExistence type="predicted"/>
<evidence type="ECO:0008006" key="4">
    <source>
        <dbReference type="Google" id="ProtNLM"/>
    </source>
</evidence>
<gene>
    <name evidence="2" type="ORF">LMG26788_05194</name>
</gene>
<evidence type="ECO:0000313" key="3">
    <source>
        <dbReference type="Proteomes" id="UP000494203"/>
    </source>
</evidence>
<keyword evidence="3" id="KW-1185">Reference proteome</keyword>
<dbReference type="AlphaFoldDB" id="A0A6S7EMC3"/>